<dbReference type="PANTHER" id="PTHR42879">
    <property type="entry name" value="3-OXOACYL-(ACYL-CARRIER-PROTEIN) REDUCTASE"/>
    <property type="match status" value="1"/>
</dbReference>
<protein>
    <submittedName>
        <fullName evidence="4">3-oxoacyl-[acyl-carrier-protein] reductase FabG</fullName>
        <ecNumber evidence="4">1.1.1.100</ecNumber>
    </submittedName>
    <submittedName>
        <fullName evidence="3">SDR family oxidoreductase</fullName>
    </submittedName>
</protein>
<dbReference type="Proteomes" id="UP000594967">
    <property type="component" value="Chromosome"/>
</dbReference>
<proteinExistence type="inferred from homology"/>
<reference evidence="4 5" key="1">
    <citation type="submission" date="2018-06" db="EMBL/GenBank/DDBJ databases">
        <authorList>
            <consortium name="Pathogen Informatics"/>
            <person name="Doyle S."/>
        </authorList>
    </citation>
    <scope>NUCLEOTIDE SEQUENCE [LARGE SCALE GENOMIC DNA]</scope>
    <source>
        <strain evidence="4 5">NCTC12961</strain>
    </source>
</reference>
<dbReference type="EMBL" id="CP065673">
    <property type="protein sequence ID" value="QPS23033.1"/>
    <property type="molecule type" value="Genomic_DNA"/>
</dbReference>
<dbReference type="PRINTS" id="PR00080">
    <property type="entry name" value="SDRFAMILY"/>
</dbReference>
<dbReference type="AlphaFoldDB" id="A0A2X4TS30"/>
<comment type="similarity">
    <text evidence="1 2">Belongs to the short-chain dehydrogenases/reductases (SDR) family.</text>
</comment>
<evidence type="ECO:0000313" key="6">
    <source>
        <dbReference type="Proteomes" id="UP000594967"/>
    </source>
</evidence>
<dbReference type="SUPFAM" id="SSF51735">
    <property type="entry name" value="NAD(P)-binding Rossmann-fold domains"/>
    <property type="match status" value="1"/>
</dbReference>
<keyword evidence="4" id="KW-0560">Oxidoreductase</keyword>
<reference evidence="3 6" key="2">
    <citation type="submission" date="2020-12" db="EMBL/GenBank/DDBJ databases">
        <title>FDA dAtabase for Regulatory Grade micrObial Sequences (FDA-ARGOS): Supporting development and validation of Infectious Disease Dx tests.</title>
        <authorList>
            <person name="Sproer C."/>
            <person name="Gronow S."/>
            <person name="Severitt S."/>
            <person name="Schroder I."/>
            <person name="Tallon L."/>
            <person name="Sadzewicz L."/>
            <person name="Zhao X."/>
            <person name="Boylan J."/>
            <person name="Ott S."/>
            <person name="Bowen H."/>
            <person name="Vavikolanu K."/>
            <person name="Mehta A."/>
            <person name="Aluvathingal J."/>
            <person name="Nadendla S."/>
            <person name="Lowell S."/>
            <person name="Myers T."/>
            <person name="Yan Y."/>
            <person name="Sichtig H."/>
        </authorList>
    </citation>
    <scope>NUCLEOTIDE SEQUENCE [LARGE SCALE GENOMIC DNA]</scope>
    <source>
        <strain evidence="3 6">FDAARGOS_907</strain>
    </source>
</reference>
<dbReference type="Pfam" id="PF00106">
    <property type="entry name" value="adh_short"/>
    <property type="match status" value="1"/>
</dbReference>
<evidence type="ECO:0000313" key="4">
    <source>
        <dbReference type="EMBL" id="SQI29189.1"/>
    </source>
</evidence>
<gene>
    <name evidence="4" type="primary">fabG_1</name>
    <name evidence="3" type="ORF">I6G64_12005</name>
    <name evidence="4" type="ORF">NCTC12961_00103</name>
</gene>
<dbReference type="Proteomes" id="UP000248897">
    <property type="component" value="Chromosome 1"/>
</dbReference>
<dbReference type="Gene3D" id="3.40.50.720">
    <property type="entry name" value="NAD(P)-binding Rossmann-like Domain"/>
    <property type="match status" value="1"/>
</dbReference>
<dbReference type="CDD" id="cd05233">
    <property type="entry name" value="SDR_c"/>
    <property type="match status" value="1"/>
</dbReference>
<evidence type="ECO:0000256" key="1">
    <source>
        <dbReference type="ARBA" id="ARBA00006484"/>
    </source>
</evidence>
<accession>A0A2X4TS30</accession>
<dbReference type="FunFam" id="3.40.50.720:FF:000084">
    <property type="entry name" value="Short-chain dehydrogenase reductase"/>
    <property type="match status" value="1"/>
</dbReference>
<dbReference type="PRINTS" id="PR00081">
    <property type="entry name" value="GDHRDH"/>
</dbReference>
<dbReference type="InterPro" id="IPR050259">
    <property type="entry name" value="SDR"/>
</dbReference>
<evidence type="ECO:0000256" key="2">
    <source>
        <dbReference type="RuleBase" id="RU000363"/>
    </source>
</evidence>
<dbReference type="RefSeq" id="WP_063198998.1">
    <property type="nucleotide sequence ID" value="NZ_CAMITG010000007.1"/>
</dbReference>
<dbReference type="EMBL" id="LS483469">
    <property type="protein sequence ID" value="SQI29189.1"/>
    <property type="molecule type" value="Genomic_DNA"/>
</dbReference>
<sequence length="261" mass="27907">MVIDNSKRKALVTGATSGIGFAAAKGLLETGADVYINGRNPEKLAAALKRLNISDHSKGILADVGTAAGCAALIEQLPQVDILVNNAGIFAPQPLVEIDDEEWFKFINVNFMSGVRLTRHYIPQMQNAGWGRVVFVSSESAIQVPPEMVHYAVTKTAQLTLARGFAEAARNTNVTVNSVLPGPTMSEGVERFVREMVPDQSVPLDEAGRIFIRNERATSLLGRMASSEEVANLIVYLSSELASATTGTAVRVDGGVLRGII</sequence>
<organism evidence="4 5">
    <name type="scientific">Serratia plymuthica</name>
    <dbReference type="NCBI Taxonomy" id="82996"/>
    <lineage>
        <taxon>Bacteria</taxon>
        <taxon>Pseudomonadati</taxon>
        <taxon>Pseudomonadota</taxon>
        <taxon>Gammaproteobacteria</taxon>
        <taxon>Enterobacterales</taxon>
        <taxon>Yersiniaceae</taxon>
        <taxon>Serratia</taxon>
    </lineage>
</organism>
<keyword evidence="6" id="KW-1185">Reference proteome</keyword>
<name>A0A2X4TS30_SERPL</name>
<evidence type="ECO:0000313" key="3">
    <source>
        <dbReference type="EMBL" id="QPS23033.1"/>
    </source>
</evidence>
<dbReference type="InterPro" id="IPR036291">
    <property type="entry name" value="NAD(P)-bd_dom_sf"/>
</dbReference>
<dbReference type="GO" id="GO:0004316">
    <property type="term" value="F:3-oxoacyl-[acyl-carrier-protein] reductase (NADPH) activity"/>
    <property type="evidence" value="ECO:0007669"/>
    <property type="project" value="UniProtKB-EC"/>
</dbReference>
<dbReference type="InterPro" id="IPR002347">
    <property type="entry name" value="SDR_fam"/>
</dbReference>
<dbReference type="EC" id="1.1.1.100" evidence="4"/>
<evidence type="ECO:0000313" key="5">
    <source>
        <dbReference type="Proteomes" id="UP000248897"/>
    </source>
</evidence>